<dbReference type="SUPFAM" id="SSF53092">
    <property type="entry name" value="Creatinase/prolidase N-terminal domain"/>
    <property type="match status" value="1"/>
</dbReference>
<feature type="domain" description="Peptidase M24" evidence="1">
    <location>
        <begin position="155"/>
        <end position="357"/>
    </location>
</feature>
<dbReference type="AlphaFoldDB" id="A0A8T4IN78"/>
<keyword evidence="3" id="KW-0031">Aminopeptidase</keyword>
<dbReference type="InterPro" id="IPR000994">
    <property type="entry name" value="Pept_M24"/>
</dbReference>
<dbReference type="InterPro" id="IPR050659">
    <property type="entry name" value="Peptidase_M24B"/>
</dbReference>
<proteinExistence type="predicted"/>
<dbReference type="Proteomes" id="UP000675554">
    <property type="component" value="Unassembled WGS sequence"/>
</dbReference>
<sequence length="374" mass="40139">MPSPTPFTLEDFAHRMRRAVEAASREGLDGLVVTPGPDLVHLTGYQPTAATERFTGLVLTPETDPLLVVPALERPDAEAAPGAAAAHITDWTDGRDPYAAVAPRLRPHGRYGISDGAWALHLLALQAVVPGSAFTALSESLPMLRAVKGADELERLAAAGAAADETYRRILDVPFAGRRETDIAADLAALLREYGHSQVDFTVVGSGPNGASPHHEAGERVMAEGDMVVLDFGGLKDGYGSDTTRTVHVGEDVAPEAREVHEVVRRAQQAAFEAVRPGVACQEIDRVARAVITEAGYGEFFIHRTGHGIGLTTHEPPYMVEGEQRELVPGMCFSIEPGIYLPGRFGVRIEDIVTVTEDGARRLNNTPHELRTVS</sequence>
<reference evidence="3" key="1">
    <citation type="submission" date="2021-04" db="EMBL/GenBank/DDBJ databases">
        <title>Sequencing of actinobacteria type strains.</title>
        <authorList>
            <person name="Nguyen G.-S."/>
            <person name="Wentzel A."/>
        </authorList>
    </citation>
    <scope>NUCLEOTIDE SEQUENCE</scope>
    <source>
        <strain evidence="3">DSM 42095</strain>
    </source>
</reference>
<feature type="domain" description="Creatinase N-terminal" evidence="2">
    <location>
        <begin position="15"/>
        <end position="147"/>
    </location>
</feature>
<dbReference type="PANTHER" id="PTHR46112">
    <property type="entry name" value="AMINOPEPTIDASE"/>
    <property type="match status" value="1"/>
</dbReference>
<keyword evidence="3" id="KW-0378">Hydrolase</keyword>
<evidence type="ECO:0000259" key="1">
    <source>
        <dbReference type="Pfam" id="PF00557"/>
    </source>
</evidence>
<organism evidence="3 4">
    <name type="scientific">Streptomyces daliensis</name>
    <dbReference type="NCBI Taxonomy" id="299421"/>
    <lineage>
        <taxon>Bacteria</taxon>
        <taxon>Bacillati</taxon>
        <taxon>Actinomycetota</taxon>
        <taxon>Actinomycetes</taxon>
        <taxon>Kitasatosporales</taxon>
        <taxon>Streptomycetaceae</taxon>
        <taxon>Streptomyces</taxon>
    </lineage>
</organism>
<comment type="caution">
    <text evidence="3">The sequence shown here is derived from an EMBL/GenBank/DDBJ whole genome shotgun (WGS) entry which is preliminary data.</text>
</comment>
<evidence type="ECO:0000313" key="4">
    <source>
        <dbReference type="Proteomes" id="UP000675554"/>
    </source>
</evidence>
<dbReference type="CDD" id="cd01092">
    <property type="entry name" value="APP-like"/>
    <property type="match status" value="1"/>
</dbReference>
<evidence type="ECO:0000259" key="2">
    <source>
        <dbReference type="Pfam" id="PF01321"/>
    </source>
</evidence>
<name>A0A8T4IN78_9ACTN</name>
<evidence type="ECO:0000313" key="3">
    <source>
        <dbReference type="EMBL" id="MBR7673429.1"/>
    </source>
</evidence>
<dbReference type="InterPro" id="IPR029149">
    <property type="entry name" value="Creatin/AminoP/Spt16_N"/>
</dbReference>
<dbReference type="Pfam" id="PF01321">
    <property type="entry name" value="Creatinase_N"/>
    <property type="match status" value="1"/>
</dbReference>
<keyword evidence="3" id="KW-0645">Protease</keyword>
<dbReference type="Gene3D" id="3.90.230.10">
    <property type="entry name" value="Creatinase/methionine aminopeptidase superfamily"/>
    <property type="match status" value="1"/>
</dbReference>
<dbReference type="PANTHER" id="PTHR46112:SF3">
    <property type="entry name" value="AMINOPEPTIDASE YPDF"/>
    <property type="match status" value="1"/>
</dbReference>
<dbReference type="SUPFAM" id="SSF55920">
    <property type="entry name" value="Creatinase/aminopeptidase"/>
    <property type="match status" value="1"/>
</dbReference>
<protein>
    <submittedName>
        <fullName evidence="3">Aminopeptidase P family protein</fullName>
    </submittedName>
</protein>
<keyword evidence="4" id="KW-1185">Reference proteome</keyword>
<dbReference type="Gene3D" id="3.40.350.10">
    <property type="entry name" value="Creatinase/prolidase N-terminal domain"/>
    <property type="match status" value="1"/>
</dbReference>
<dbReference type="GO" id="GO:0004177">
    <property type="term" value="F:aminopeptidase activity"/>
    <property type="evidence" value="ECO:0007669"/>
    <property type="project" value="UniProtKB-KW"/>
</dbReference>
<dbReference type="Pfam" id="PF00557">
    <property type="entry name" value="Peptidase_M24"/>
    <property type="match status" value="1"/>
</dbReference>
<dbReference type="EMBL" id="JAGSMN010000205">
    <property type="protein sequence ID" value="MBR7673429.1"/>
    <property type="molecule type" value="Genomic_DNA"/>
</dbReference>
<accession>A0A8T4IN78</accession>
<dbReference type="InterPro" id="IPR000587">
    <property type="entry name" value="Creatinase_N"/>
</dbReference>
<gene>
    <name evidence="3" type="ORF">KDA82_10445</name>
</gene>
<dbReference type="InterPro" id="IPR036005">
    <property type="entry name" value="Creatinase/aminopeptidase-like"/>
</dbReference>